<evidence type="ECO:0000256" key="1">
    <source>
        <dbReference type="ARBA" id="ARBA00006484"/>
    </source>
</evidence>
<dbReference type="InterPro" id="IPR036291">
    <property type="entry name" value="NAD(P)-bd_dom_sf"/>
</dbReference>
<reference evidence="5 6" key="1">
    <citation type="submission" date="2019-01" db="EMBL/GenBank/DDBJ databases">
        <title>Intercellular communication is required for trap formation in the nematode-trapping fungus Duddingtonia flagrans.</title>
        <authorList>
            <person name="Youssar L."/>
            <person name="Wernet V."/>
            <person name="Hensel N."/>
            <person name="Hildebrandt H.-G."/>
            <person name="Fischer R."/>
        </authorList>
    </citation>
    <scope>NUCLEOTIDE SEQUENCE [LARGE SCALE GENOMIC DNA]</scope>
    <source>
        <strain evidence="5 6">CBS H-5679</strain>
    </source>
</reference>
<dbReference type="Gene3D" id="3.40.50.720">
    <property type="entry name" value="NAD(P)-binding Rossmann-like Domain"/>
    <property type="match status" value="1"/>
</dbReference>
<dbReference type="PANTHER" id="PTHR44169:SF6">
    <property type="entry name" value="NADPH-DEPENDENT 1-ACYLDIHYDROXYACETONE PHOSPHATE REDUCTASE"/>
    <property type="match status" value="1"/>
</dbReference>
<proteinExistence type="inferred from homology"/>
<dbReference type="GO" id="GO:0006654">
    <property type="term" value="P:phosphatidic acid biosynthetic process"/>
    <property type="evidence" value="ECO:0007669"/>
    <property type="project" value="TreeGrafter"/>
</dbReference>
<dbReference type="GO" id="GO:0000140">
    <property type="term" value="F:acylglycerone-phosphate reductase (NADP+) activity"/>
    <property type="evidence" value="ECO:0007669"/>
    <property type="project" value="TreeGrafter"/>
</dbReference>
<dbReference type="STRING" id="97331.A0A436ZSQ6"/>
<dbReference type="GeneID" id="93592130"/>
<dbReference type="SUPFAM" id="SSF51735">
    <property type="entry name" value="NAD(P)-binding Rossmann-fold domains"/>
    <property type="match status" value="1"/>
</dbReference>
<accession>A0A436ZSQ6</accession>
<dbReference type="PROSITE" id="PS00061">
    <property type="entry name" value="ADH_SHORT"/>
    <property type="match status" value="1"/>
</dbReference>
<evidence type="ECO:0000313" key="6">
    <source>
        <dbReference type="Proteomes" id="UP000283090"/>
    </source>
</evidence>
<dbReference type="InterPro" id="IPR002347">
    <property type="entry name" value="SDR_fam"/>
</dbReference>
<comment type="similarity">
    <text evidence="1 4">Belongs to the short-chain dehydrogenases/reductases (SDR) family.</text>
</comment>
<dbReference type="Proteomes" id="UP000283090">
    <property type="component" value="Unassembled WGS sequence"/>
</dbReference>
<dbReference type="Pfam" id="PF00106">
    <property type="entry name" value="adh_short"/>
    <property type="match status" value="1"/>
</dbReference>
<dbReference type="CDD" id="cd05374">
    <property type="entry name" value="17beta-HSD-like_SDR_c"/>
    <property type="match status" value="1"/>
</dbReference>
<evidence type="ECO:0000256" key="4">
    <source>
        <dbReference type="RuleBase" id="RU000363"/>
    </source>
</evidence>
<name>A0A436ZSQ6_ARTFL</name>
<dbReference type="RefSeq" id="XP_067487518.1">
    <property type="nucleotide sequence ID" value="XM_067639762.1"/>
</dbReference>
<dbReference type="GO" id="GO:0004806">
    <property type="term" value="F:triacylglycerol lipase activity"/>
    <property type="evidence" value="ECO:0007669"/>
    <property type="project" value="TreeGrafter"/>
</dbReference>
<dbReference type="GO" id="GO:0019433">
    <property type="term" value="P:triglyceride catabolic process"/>
    <property type="evidence" value="ECO:0007669"/>
    <property type="project" value="TreeGrafter"/>
</dbReference>
<keyword evidence="2" id="KW-0521">NADP</keyword>
<comment type="caution">
    <text evidence="5">The sequence shown here is derived from an EMBL/GenBank/DDBJ whole genome shotgun (WGS) entry which is preliminary data.</text>
</comment>
<dbReference type="GO" id="GO:0005811">
    <property type="term" value="C:lipid droplet"/>
    <property type="evidence" value="ECO:0007669"/>
    <property type="project" value="TreeGrafter"/>
</dbReference>
<dbReference type="AlphaFoldDB" id="A0A436ZSQ6"/>
<evidence type="ECO:0000256" key="2">
    <source>
        <dbReference type="ARBA" id="ARBA00022857"/>
    </source>
</evidence>
<sequence>MVEQDTRKTVLITGAGVGGIGGSLAEEFHRKGYRVFATARRTETLEPLSKLGIELLPLDVTKPESIASCKSQVESLANGKLDILINNAGRNYTMPALDLSISEVRDMFETNVFGVIAVTQSLAPLIINAQGKIVMIGSLAAVMPYAFGASYGASKAAIHAYCNTLRVEMKAFGVEVINVVTGGVRTQLARVERELPGDSYYLPIKDFFAKRVQYSQKNSIPPEVYAKNVVAQLTRRHSSSWIWEGYFAWRAWALDAFFPKWIFDSFMMKQFGISKLKGLWEEKRKQA</sequence>
<evidence type="ECO:0000313" key="5">
    <source>
        <dbReference type="EMBL" id="RVD81974.1"/>
    </source>
</evidence>
<dbReference type="FunFam" id="3.40.50.720:FF:000261">
    <property type="entry name" value="NADPH-dependent 1-acyldihydroxyacetone phosphate reductase"/>
    <property type="match status" value="1"/>
</dbReference>
<dbReference type="PANTHER" id="PTHR44169">
    <property type="entry name" value="NADPH-DEPENDENT 1-ACYLDIHYDROXYACETONE PHOSPHATE REDUCTASE"/>
    <property type="match status" value="1"/>
</dbReference>
<dbReference type="InterPro" id="IPR020904">
    <property type="entry name" value="Sc_DH/Rdtase_CS"/>
</dbReference>
<keyword evidence="3" id="KW-0560">Oxidoreductase</keyword>
<dbReference type="PRINTS" id="PR00080">
    <property type="entry name" value="SDRFAMILY"/>
</dbReference>
<dbReference type="PRINTS" id="PR00081">
    <property type="entry name" value="GDHRDH"/>
</dbReference>
<keyword evidence="6" id="KW-1185">Reference proteome</keyword>
<dbReference type="EMBL" id="SAEB01000012">
    <property type="protein sequence ID" value="RVD81974.1"/>
    <property type="molecule type" value="Genomic_DNA"/>
</dbReference>
<dbReference type="VEuPathDB" id="FungiDB:DFL_009819"/>
<evidence type="ECO:0000256" key="3">
    <source>
        <dbReference type="ARBA" id="ARBA00023002"/>
    </source>
</evidence>
<gene>
    <name evidence="5" type="ORF">DFL_009819</name>
</gene>
<protein>
    <submittedName>
        <fullName evidence="5">Uncharacterized protein</fullName>
    </submittedName>
</protein>
<dbReference type="OrthoDB" id="2102561at2759"/>
<organism evidence="5 6">
    <name type="scientific">Arthrobotrys flagrans</name>
    <name type="common">Nematode-trapping fungus</name>
    <name type="synonym">Trichothecium flagrans</name>
    <dbReference type="NCBI Taxonomy" id="97331"/>
    <lineage>
        <taxon>Eukaryota</taxon>
        <taxon>Fungi</taxon>
        <taxon>Dikarya</taxon>
        <taxon>Ascomycota</taxon>
        <taxon>Pezizomycotina</taxon>
        <taxon>Orbiliomycetes</taxon>
        <taxon>Orbiliales</taxon>
        <taxon>Orbiliaceae</taxon>
        <taxon>Arthrobotrys</taxon>
    </lineage>
</organism>
<dbReference type="GO" id="GO:0005783">
    <property type="term" value="C:endoplasmic reticulum"/>
    <property type="evidence" value="ECO:0007669"/>
    <property type="project" value="TreeGrafter"/>
</dbReference>